<dbReference type="Proteomes" id="UP001162734">
    <property type="component" value="Chromosome"/>
</dbReference>
<feature type="compositionally biased region" description="Low complexity" evidence="5">
    <location>
        <begin position="233"/>
        <end position="245"/>
    </location>
</feature>
<gene>
    <name evidence="4 6" type="primary">aat</name>
    <name evidence="6" type="ORF">AMPC_36270</name>
</gene>
<comment type="similarity">
    <text evidence="4">Belongs to the L/F-transferase family.</text>
</comment>
<protein>
    <recommendedName>
        <fullName evidence="4">Leucyl/phenylalanyl-tRNA--protein transferase</fullName>
        <ecNumber evidence="4">2.3.2.6</ecNumber>
    </recommendedName>
    <alternativeName>
        <fullName evidence="4">L/F-transferase</fullName>
    </alternativeName>
    <alternativeName>
        <fullName evidence="4">Leucyltransferase</fullName>
    </alternativeName>
    <alternativeName>
        <fullName evidence="4">Phenyalanyltransferase</fullName>
    </alternativeName>
</protein>
<dbReference type="Gene3D" id="3.40.630.70">
    <property type="entry name" value="Leucyl/phenylalanyl-tRNA-protein transferase, C-terminal domain"/>
    <property type="match status" value="1"/>
</dbReference>
<evidence type="ECO:0000256" key="1">
    <source>
        <dbReference type="ARBA" id="ARBA00022490"/>
    </source>
</evidence>
<name>A0ABM7XF34_9BACT</name>
<dbReference type="InterPro" id="IPR042221">
    <property type="entry name" value="Leu/Phe-tRNA_Trfase_N"/>
</dbReference>
<dbReference type="PANTHER" id="PTHR30098">
    <property type="entry name" value="LEUCYL/PHENYLALANYL-TRNA--PROTEIN TRANSFERASE"/>
    <property type="match status" value="1"/>
</dbReference>
<comment type="catalytic activity">
    <reaction evidence="4">
        <text>L-phenylalanyl-tRNA(Phe) + an N-terminal L-alpha-aminoacyl-[protein] = an N-terminal L-phenylalanyl-L-alpha-aminoacyl-[protein] + tRNA(Phe)</text>
        <dbReference type="Rhea" id="RHEA:43632"/>
        <dbReference type="Rhea" id="RHEA-COMP:9668"/>
        <dbReference type="Rhea" id="RHEA-COMP:9699"/>
        <dbReference type="Rhea" id="RHEA-COMP:10636"/>
        <dbReference type="Rhea" id="RHEA-COMP:10637"/>
        <dbReference type="ChEBI" id="CHEBI:78442"/>
        <dbReference type="ChEBI" id="CHEBI:78531"/>
        <dbReference type="ChEBI" id="CHEBI:78597"/>
        <dbReference type="ChEBI" id="CHEBI:83561"/>
        <dbReference type="EC" id="2.3.2.6"/>
    </reaction>
</comment>
<dbReference type="Gene3D" id="3.30.70.3550">
    <property type="entry name" value="Leucyl/phenylalanyl-tRNA-protein transferase, N-terminal domain"/>
    <property type="match status" value="1"/>
</dbReference>
<evidence type="ECO:0000256" key="4">
    <source>
        <dbReference type="HAMAP-Rule" id="MF_00688"/>
    </source>
</evidence>
<keyword evidence="3 4" id="KW-0012">Acyltransferase</keyword>
<evidence type="ECO:0000256" key="3">
    <source>
        <dbReference type="ARBA" id="ARBA00023315"/>
    </source>
</evidence>
<evidence type="ECO:0000313" key="7">
    <source>
        <dbReference type="Proteomes" id="UP001162734"/>
    </source>
</evidence>
<accession>A0ABM7XF34</accession>
<organism evidence="6 7">
    <name type="scientific">Anaeromyxobacter paludicola</name>
    <dbReference type="NCBI Taxonomy" id="2918171"/>
    <lineage>
        <taxon>Bacteria</taxon>
        <taxon>Pseudomonadati</taxon>
        <taxon>Myxococcota</taxon>
        <taxon>Myxococcia</taxon>
        <taxon>Myxococcales</taxon>
        <taxon>Cystobacterineae</taxon>
        <taxon>Anaeromyxobacteraceae</taxon>
        <taxon>Anaeromyxobacter</taxon>
    </lineage>
</organism>
<dbReference type="InterPro" id="IPR016181">
    <property type="entry name" value="Acyl_CoA_acyltransferase"/>
</dbReference>
<evidence type="ECO:0000256" key="5">
    <source>
        <dbReference type="SAM" id="MobiDB-lite"/>
    </source>
</evidence>
<feature type="region of interest" description="Disordered" evidence="5">
    <location>
        <begin position="219"/>
        <end position="245"/>
    </location>
</feature>
<dbReference type="EMBL" id="AP025592">
    <property type="protein sequence ID" value="BDG10514.1"/>
    <property type="molecule type" value="Genomic_DNA"/>
</dbReference>
<reference evidence="7" key="1">
    <citation type="journal article" date="2022" name="Int. J. Syst. Evol. Microbiol.">
        <title>Anaeromyxobacter oryzae sp. nov., Anaeromyxobacter diazotrophicus sp. nov. and Anaeromyxobacter paludicola sp. nov., isolated from paddy soils.</title>
        <authorList>
            <person name="Itoh H."/>
            <person name="Xu Z."/>
            <person name="Mise K."/>
            <person name="Masuda Y."/>
            <person name="Ushijima N."/>
            <person name="Hayakawa C."/>
            <person name="Shiratori Y."/>
            <person name="Senoo K."/>
        </authorList>
    </citation>
    <scope>NUCLEOTIDE SEQUENCE [LARGE SCALE GENOMIC DNA]</scope>
    <source>
        <strain evidence="7">Red630</strain>
    </source>
</reference>
<sequence length="245" mass="26853">MAVYRLPRQIAFPDPSLAEPDGLLAVGGDLSPERLLAAYEVGIFPWFSEEYPILWWSPDPRLVLEPARLHVSQSLRRTLRRGRYRVTADRAFGQVIRRCSGKPRPGQDGTWITREMITAYERLHALGFAHSFEAWEGEALAGGLYGVSLGAAFFGESMFADRPDASKAAFARAVEWLGAEGFGLVDCQVRTDHLVRLGAEEIPRADFLDRLAEALRAPTRRGPWTLPEGPGAGPAAGAAPRPSSA</sequence>
<evidence type="ECO:0000313" key="6">
    <source>
        <dbReference type="EMBL" id="BDG10514.1"/>
    </source>
</evidence>
<dbReference type="EC" id="2.3.2.6" evidence="4"/>
<dbReference type="NCBIfam" id="TIGR00667">
    <property type="entry name" value="aat"/>
    <property type="match status" value="1"/>
</dbReference>
<comment type="catalytic activity">
    <reaction evidence="4">
        <text>N-terminal L-arginyl-[protein] + L-leucyl-tRNA(Leu) = N-terminal L-leucyl-L-arginyl-[protein] + tRNA(Leu) + H(+)</text>
        <dbReference type="Rhea" id="RHEA:50416"/>
        <dbReference type="Rhea" id="RHEA-COMP:9613"/>
        <dbReference type="Rhea" id="RHEA-COMP:9622"/>
        <dbReference type="Rhea" id="RHEA-COMP:12672"/>
        <dbReference type="Rhea" id="RHEA-COMP:12673"/>
        <dbReference type="ChEBI" id="CHEBI:15378"/>
        <dbReference type="ChEBI" id="CHEBI:64719"/>
        <dbReference type="ChEBI" id="CHEBI:78442"/>
        <dbReference type="ChEBI" id="CHEBI:78494"/>
        <dbReference type="ChEBI" id="CHEBI:133044"/>
        <dbReference type="EC" id="2.3.2.6"/>
    </reaction>
</comment>
<keyword evidence="2 4" id="KW-0808">Transferase</keyword>
<keyword evidence="1 4" id="KW-0963">Cytoplasm</keyword>
<dbReference type="HAMAP" id="MF_00688">
    <property type="entry name" value="Leu_Phe_trans"/>
    <property type="match status" value="1"/>
</dbReference>
<dbReference type="RefSeq" id="WP_248343023.1">
    <property type="nucleotide sequence ID" value="NZ_AP025592.1"/>
</dbReference>
<dbReference type="GO" id="GO:0016740">
    <property type="term" value="F:transferase activity"/>
    <property type="evidence" value="ECO:0007669"/>
    <property type="project" value="UniProtKB-KW"/>
</dbReference>
<dbReference type="InterPro" id="IPR042203">
    <property type="entry name" value="Leu/Phe-tRNA_Trfase_C"/>
</dbReference>
<dbReference type="PANTHER" id="PTHR30098:SF2">
    <property type="entry name" value="LEUCYL_PHENYLALANYL-TRNA--PROTEIN TRANSFERASE"/>
    <property type="match status" value="1"/>
</dbReference>
<keyword evidence="7" id="KW-1185">Reference proteome</keyword>
<comment type="subcellular location">
    <subcellularLocation>
        <location evidence="4">Cytoplasm</location>
    </subcellularLocation>
</comment>
<dbReference type="SUPFAM" id="SSF55729">
    <property type="entry name" value="Acyl-CoA N-acyltransferases (Nat)"/>
    <property type="match status" value="1"/>
</dbReference>
<comment type="function">
    <text evidence="4">Functions in the N-end rule pathway of protein degradation where it conjugates Leu, Phe and, less efficiently, Met from aminoacyl-tRNAs to the N-termini of proteins containing an N-terminal arginine or lysine.</text>
</comment>
<dbReference type="Pfam" id="PF03588">
    <property type="entry name" value="Leu_Phe_trans"/>
    <property type="match status" value="1"/>
</dbReference>
<proteinExistence type="inferred from homology"/>
<evidence type="ECO:0000256" key="2">
    <source>
        <dbReference type="ARBA" id="ARBA00022679"/>
    </source>
</evidence>
<comment type="catalytic activity">
    <reaction evidence="4">
        <text>N-terminal L-lysyl-[protein] + L-leucyl-tRNA(Leu) = N-terminal L-leucyl-L-lysyl-[protein] + tRNA(Leu) + H(+)</text>
        <dbReference type="Rhea" id="RHEA:12340"/>
        <dbReference type="Rhea" id="RHEA-COMP:9613"/>
        <dbReference type="Rhea" id="RHEA-COMP:9622"/>
        <dbReference type="Rhea" id="RHEA-COMP:12670"/>
        <dbReference type="Rhea" id="RHEA-COMP:12671"/>
        <dbReference type="ChEBI" id="CHEBI:15378"/>
        <dbReference type="ChEBI" id="CHEBI:65249"/>
        <dbReference type="ChEBI" id="CHEBI:78442"/>
        <dbReference type="ChEBI" id="CHEBI:78494"/>
        <dbReference type="ChEBI" id="CHEBI:133043"/>
        <dbReference type="EC" id="2.3.2.6"/>
    </reaction>
</comment>
<dbReference type="InterPro" id="IPR004616">
    <property type="entry name" value="Leu/Phe-tRNA_Trfase"/>
</dbReference>